<comment type="caution">
    <text evidence="2">The sequence shown here is derived from an EMBL/GenBank/DDBJ whole genome shotgun (WGS) entry which is preliminary data.</text>
</comment>
<dbReference type="RefSeq" id="WP_188431517.1">
    <property type="nucleotide sequence ID" value="NZ_BMEX01000004.1"/>
</dbReference>
<protein>
    <submittedName>
        <fullName evidence="2">Uncharacterized protein</fullName>
    </submittedName>
</protein>
<gene>
    <name evidence="2" type="ORF">GCM10007416_15200</name>
</gene>
<proteinExistence type="predicted"/>
<organism evidence="2 3">
    <name type="scientific">Kroppenstedtia guangzhouensis</name>
    <dbReference type="NCBI Taxonomy" id="1274356"/>
    <lineage>
        <taxon>Bacteria</taxon>
        <taxon>Bacillati</taxon>
        <taxon>Bacillota</taxon>
        <taxon>Bacilli</taxon>
        <taxon>Bacillales</taxon>
        <taxon>Thermoactinomycetaceae</taxon>
        <taxon>Kroppenstedtia</taxon>
    </lineage>
</organism>
<keyword evidence="3" id="KW-1185">Reference proteome</keyword>
<dbReference type="EMBL" id="BMEX01000004">
    <property type="protein sequence ID" value="GGA43102.1"/>
    <property type="molecule type" value="Genomic_DNA"/>
</dbReference>
<sequence length="140" mass="16352">MADQEKKEREQAQTPAGQEKVSTENGWDPYGNGWPDASVNQYGYDQGYWQPPGASPQPTPYGGWTASYSFPCSEAHIASSPGFMNGADISQYYPPYYPRYPYYPHYYSPHHYYPYHPYHPYHPHYPHRPPYPGHRRSRDE</sequence>
<reference evidence="3" key="1">
    <citation type="journal article" date="2019" name="Int. J. Syst. Evol. Microbiol.">
        <title>The Global Catalogue of Microorganisms (GCM) 10K type strain sequencing project: providing services to taxonomists for standard genome sequencing and annotation.</title>
        <authorList>
            <consortium name="The Broad Institute Genomics Platform"/>
            <consortium name="The Broad Institute Genome Sequencing Center for Infectious Disease"/>
            <person name="Wu L."/>
            <person name="Ma J."/>
        </authorList>
    </citation>
    <scope>NUCLEOTIDE SEQUENCE [LARGE SCALE GENOMIC DNA]</scope>
    <source>
        <strain evidence="3">CGMCC 1.12404</strain>
    </source>
</reference>
<feature type="compositionally biased region" description="Basic and acidic residues" evidence="1">
    <location>
        <begin position="1"/>
        <end position="11"/>
    </location>
</feature>
<evidence type="ECO:0000313" key="3">
    <source>
        <dbReference type="Proteomes" id="UP000617979"/>
    </source>
</evidence>
<name>A0ABQ1GFZ6_9BACL</name>
<evidence type="ECO:0000256" key="1">
    <source>
        <dbReference type="SAM" id="MobiDB-lite"/>
    </source>
</evidence>
<dbReference type="Proteomes" id="UP000617979">
    <property type="component" value="Unassembled WGS sequence"/>
</dbReference>
<evidence type="ECO:0000313" key="2">
    <source>
        <dbReference type="EMBL" id="GGA43102.1"/>
    </source>
</evidence>
<feature type="region of interest" description="Disordered" evidence="1">
    <location>
        <begin position="1"/>
        <end position="32"/>
    </location>
</feature>
<accession>A0ABQ1GFZ6</accession>